<feature type="binding site" evidence="13">
    <location>
        <position position="110"/>
    </location>
    <ligand>
        <name>K(+)</name>
        <dbReference type="ChEBI" id="CHEBI:29103"/>
    </ligand>
</feature>
<dbReference type="EMBL" id="CP018889">
    <property type="protein sequence ID" value="AUI68179.1"/>
    <property type="molecule type" value="Genomic_DNA"/>
</dbReference>
<evidence type="ECO:0000256" key="5">
    <source>
        <dbReference type="ARBA" id="ARBA00022519"/>
    </source>
</evidence>
<keyword evidence="6 12" id="KW-0633">Potassium transport</keyword>
<feature type="transmembrane region" description="Helical" evidence="14">
    <location>
        <begin position="274"/>
        <end position="292"/>
    </location>
</feature>
<proteinExistence type="inferred from homology"/>
<keyword evidence="8 12" id="KW-0630">Potassium</keyword>
<keyword evidence="10 12" id="KW-0406">Ion transport</keyword>
<comment type="similarity">
    <text evidence="2 12">Belongs to the TrkH potassium transport family.</text>
</comment>
<dbReference type="Pfam" id="PF02386">
    <property type="entry name" value="TrkH"/>
    <property type="match status" value="1"/>
</dbReference>
<evidence type="ECO:0000256" key="1">
    <source>
        <dbReference type="ARBA" id="ARBA00004429"/>
    </source>
</evidence>
<keyword evidence="4 12" id="KW-1003">Cell membrane</keyword>
<feature type="transmembrane region" description="Helical" evidence="14">
    <location>
        <begin position="454"/>
        <end position="479"/>
    </location>
</feature>
<evidence type="ECO:0000256" key="3">
    <source>
        <dbReference type="ARBA" id="ARBA00022448"/>
    </source>
</evidence>
<evidence type="ECO:0000256" key="10">
    <source>
        <dbReference type="ARBA" id="ARBA00023065"/>
    </source>
</evidence>
<evidence type="ECO:0000256" key="6">
    <source>
        <dbReference type="ARBA" id="ARBA00022538"/>
    </source>
</evidence>
<dbReference type="AlphaFoldDB" id="A0A2N9YCI5"/>
<comment type="function">
    <text evidence="12">Low-affinity potassium transport system. Interacts with Trk system potassium uptake protein TrkA.</text>
</comment>
<sequence length="481" mass="54037">MQYSLIQRILGLLLMAFSVTLIPPMFVSLWYGDDSLHAFTISFVVMLALGIISWLPVRHVKKELYLHDGFIITSLFWIVLSIVSAVPFLISPRLDIAQAVFEAVSGFTTTGATVILGLDYLPQSILYYRQQLQWIGGLGVIVFAVAVLPMLGIGGMQLYRAETPGPLHDDKITPRLQHTVWRFLLTYCIITLACTLAFWAGGMSLFDAVGHSYSTVSTGGFSTHDDSLKYFHSPLLEVIAIFFMLLGSLSFTLHYMSWVQMDLKRYWRDIQTRVFFYIVIVLTGIITITLWLKEIYPDFLTSLRYASFQLVSIMTTTGFLTDDFSQWPLFVPALIILSTFIGGCVGSTAGGFRVIRLIIIYKQAMRGLMRMIHPSAIFTIKLDGKSVPDSVLQTVWEFTLWFIASYVILSFLLMATGVEMVTAFSAVASCFNMAGPGLGKVVFIYTSISDTGLWILSFAMLLGRLEIFPLLVLMTPAFWRR</sequence>
<dbReference type="InterPro" id="IPR003445">
    <property type="entry name" value="Cat_transpt"/>
</dbReference>
<evidence type="ECO:0000256" key="14">
    <source>
        <dbReference type="SAM" id="Phobius"/>
    </source>
</evidence>
<feature type="transmembrane region" description="Helical" evidence="14">
    <location>
        <begin position="329"/>
        <end position="352"/>
    </location>
</feature>
<dbReference type="STRING" id="288004.AL038_00700"/>
<evidence type="ECO:0000256" key="13">
    <source>
        <dbReference type="PIRSR" id="PIRSR006247-1"/>
    </source>
</evidence>
<accession>A0A2N9YCI5</accession>
<evidence type="ECO:0000256" key="4">
    <source>
        <dbReference type="ARBA" id="ARBA00022475"/>
    </source>
</evidence>
<protein>
    <recommendedName>
        <fullName evidence="12">Trk system potassium uptake protein</fullName>
    </recommendedName>
</protein>
<keyword evidence="5 12" id="KW-0997">Cell inner membrane</keyword>
<feature type="binding site" evidence="13">
    <location>
        <position position="219"/>
    </location>
    <ligand>
        <name>K(+)</name>
        <dbReference type="ChEBI" id="CHEBI:29103"/>
    </ligand>
</feature>
<keyword evidence="11 12" id="KW-0472">Membrane</keyword>
<dbReference type="NCBIfam" id="TIGR00933">
    <property type="entry name" value="2a38"/>
    <property type="match status" value="1"/>
</dbReference>
<keyword evidence="7 14" id="KW-0812">Transmembrane</keyword>
<keyword evidence="13" id="KW-0479">Metal-binding</keyword>
<feature type="transmembrane region" description="Helical" evidence="14">
    <location>
        <begin position="37"/>
        <end position="57"/>
    </location>
</feature>
<evidence type="ECO:0000313" key="15">
    <source>
        <dbReference type="EMBL" id="AUI68179.1"/>
    </source>
</evidence>
<feature type="transmembrane region" description="Helical" evidence="14">
    <location>
        <begin position="394"/>
        <end position="414"/>
    </location>
</feature>
<dbReference type="GO" id="GO:0046872">
    <property type="term" value="F:metal ion binding"/>
    <property type="evidence" value="ECO:0007669"/>
    <property type="project" value="UniProtKB-KW"/>
</dbReference>
<dbReference type="RefSeq" id="WP_062147543.1">
    <property type="nucleotide sequence ID" value="NZ_CP012373.2"/>
</dbReference>
<dbReference type="PIRSF" id="PIRSF006247">
    <property type="entry name" value="TrkH"/>
    <property type="match status" value="1"/>
</dbReference>
<feature type="transmembrane region" description="Helical" evidence="14">
    <location>
        <begin position="69"/>
        <end position="90"/>
    </location>
</feature>
<dbReference type="GO" id="GO:0015379">
    <property type="term" value="F:potassium:chloride symporter activity"/>
    <property type="evidence" value="ECO:0007669"/>
    <property type="project" value="InterPro"/>
</dbReference>
<feature type="binding site" evidence="13">
    <location>
        <position position="317"/>
    </location>
    <ligand>
        <name>K(+)</name>
        <dbReference type="ChEBI" id="CHEBI:29103"/>
    </ligand>
</feature>
<dbReference type="Proteomes" id="UP000234271">
    <property type="component" value="Chromosome"/>
</dbReference>
<keyword evidence="9 14" id="KW-1133">Transmembrane helix</keyword>
<feature type="transmembrane region" description="Helical" evidence="14">
    <location>
        <begin position="134"/>
        <end position="159"/>
    </location>
</feature>
<name>A0A2N9YCI5_9GAMM</name>
<evidence type="ECO:0000313" key="16">
    <source>
        <dbReference type="Proteomes" id="UP000234271"/>
    </source>
</evidence>
<feature type="binding site" evidence="13">
    <location>
        <position position="109"/>
    </location>
    <ligand>
        <name>K(+)</name>
        <dbReference type="ChEBI" id="CHEBI:29103"/>
    </ligand>
</feature>
<dbReference type="OrthoDB" id="9810952at2"/>
<dbReference type="PANTHER" id="PTHR32024:SF2">
    <property type="entry name" value="TRK SYSTEM POTASSIUM UPTAKE PROTEIN TRKG-RELATED"/>
    <property type="match status" value="1"/>
</dbReference>
<evidence type="ECO:0000256" key="9">
    <source>
        <dbReference type="ARBA" id="ARBA00022989"/>
    </source>
</evidence>
<evidence type="ECO:0000256" key="12">
    <source>
        <dbReference type="PIRNR" id="PIRNR006247"/>
    </source>
</evidence>
<gene>
    <name evidence="15" type="ORF">BLE401_05345</name>
</gene>
<keyword evidence="3 12" id="KW-0813">Transport</keyword>
<organism evidence="15 16">
    <name type="scientific">Beggiatoa leptomitoformis</name>
    <dbReference type="NCBI Taxonomy" id="288004"/>
    <lineage>
        <taxon>Bacteria</taxon>
        <taxon>Pseudomonadati</taxon>
        <taxon>Pseudomonadota</taxon>
        <taxon>Gammaproteobacteria</taxon>
        <taxon>Thiotrichales</taxon>
        <taxon>Thiotrichaceae</taxon>
        <taxon>Beggiatoa</taxon>
    </lineage>
</organism>
<evidence type="ECO:0000256" key="7">
    <source>
        <dbReference type="ARBA" id="ARBA00022692"/>
    </source>
</evidence>
<dbReference type="GO" id="GO:0005886">
    <property type="term" value="C:plasma membrane"/>
    <property type="evidence" value="ECO:0007669"/>
    <property type="project" value="UniProtKB-SubCell"/>
</dbReference>
<reference evidence="16" key="1">
    <citation type="submission" date="2016-12" db="EMBL/GenBank/DDBJ databases">
        <title>Complete Genome Sequence of Beggiatoa leptomitiformis D-401.</title>
        <authorList>
            <person name="Fomenkov A."/>
            <person name="Vincze T."/>
            <person name="Grabovich M."/>
            <person name="Anton B.P."/>
            <person name="Dubinina G."/>
            <person name="Orlova M."/>
            <person name="Belousova E."/>
            <person name="Roberts R.J."/>
        </authorList>
    </citation>
    <scope>NUCLEOTIDE SEQUENCE [LARGE SCALE GENOMIC DNA]</scope>
    <source>
        <strain evidence="16">D-401</strain>
    </source>
</reference>
<dbReference type="InterPro" id="IPR004772">
    <property type="entry name" value="TrkH"/>
</dbReference>
<comment type="subcellular location">
    <subcellularLocation>
        <location evidence="1 12">Cell inner membrane</location>
        <topology evidence="1 12">Multi-pass membrane protein</topology>
    </subcellularLocation>
</comment>
<dbReference type="PANTHER" id="PTHR32024">
    <property type="entry name" value="TRK SYSTEM POTASSIUM UPTAKE PROTEIN TRKG-RELATED"/>
    <property type="match status" value="1"/>
</dbReference>
<evidence type="ECO:0000256" key="2">
    <source>
        <dbReference type="ARBA" id="ARBA00009137"/>
    </source>
</evidence>
<feature type="transmembrane region" description="Helical" evidence="14">
    <location>
        <begin position="235"/>
        <end position="253"/>
    </location>
</feature>
<dbReference type="KEGG" id="blep:AL038_00700"/>
<evidence type="ECO:0000256" key="8">
    <source>
        <dbReference type="ARBA" id="ARBA00022958"/>
    </source>
</evidence>
<feature type="transmembrane region" description="Helical" evidence="14">
    <location>
        <begin position="12"/>
        <end position="31"/>
    </location>
</feature>
<feature type="binding site" evidence="13">
    <location>
        <position position="316"/>
    </location>
    <ligand>
        <name>K(+)</name>
        <dbReference type="ChEBI" id="CHEBI:29103"/>
    </ligand>
</feature>
<feature type="transmembrane region" description="Helical" evidence="14">
    <location>
        <begin position="180"/>
        <end position="200"/>
    </location>
</feature>
<keyword evidence="16" id="KW-1185">Reference proteome</keyword>
<evidence type="ECO:0000256" key="11">
    <source>
        <dbReference type="ARBA" id="ARBA00023136"/>
    </source>
</evidence>